<dbReference type="GO" id="GO:0000781">
    <property type="term" value="C:chromosome, telomeric region"/>
    <property type="evidence" value="ECO:0007669"/>
    <property type="project" value="UniProtKB-SubCell"/>
</dbReference>
<keyword evidence="6 14" id="KW-0808">Transferase</keyword>
<dbReference type="GO" id="GO:0005524">
    <property type="term" value="F:ATP binding"/>
    <property type="evidence" value="ECO:0007669"/>
    <property type="project" value="UniProtKB-KW"/>
</dbReference>
<dbReference type="InterPro" id="IPR044107">
    <property type="entry name" value="PIKKc_ATM"/>
</dbReference>
<dbReference type="GO" id="GO:0006325">
    <property type="term" value="P:chromatin organization"/>
    <property type="evidence" value="ECO:0007669"/>
    <property type="project" value="UniProtKB-KW"/>
</dbReference>
<keyword evidence="8 14" id="KW-0227">DNA damage</keyword>
<protein>
    <recommendedName>
        <fullName evidence="4 14">Serine/threonine-protein kinase Tel1</fullName>
        <ecNumber evidence="3 14">2.7.11.1</ecNumber>
    </recommendedName>
</protein>
<dbReference type="InterPro" id="IPR036940">
    <property type="entry name" value="PI3/4_kinase_cat_sf"/>
</dbReference>
<dbReference type="InterPro" id="IPR038980">
    <property type="entry name" value="ATM_plant"/>
</dbReference>
<dbReference type="PANTHER" id="PTHR37079">
    <property type="entry name" value="SERINE/THREONINE-PROTEIN KINASE ATM"/>
    <property type="match status" value="1"/>
</dbReference>
<dbReference type="InterPro" id="IPR018936">
    <property type="entry name" value="PI3/4_kinase_CS"/>
</dbReference>
<dbReference type="Proteomes" id="UP001212997">
    <property type="component" value="Unassembled WGS sequence"/>
</dbReference>
<comment type="function">
    <text evidence="14">Serine/threonine protein kinase which activates checkpoint signaling upon genotoxic stresses such as ionizing radiation (IR), ultraviolet light (UV), or DNA replication stalling, thereby acting as a DNA damage sensor. Recognizes the substrate consensus sequence [ST]-Q. Phosphorylates histone H2A to form H2AS128ph (gamma-H2A) at sites of DNA damage, involved in the regulation of DNA damage response mechanism. Required for the control of telomere length and genome stability.</text>
</comment>
<evidence type="ECO:0000256" key="14">
    <source>
        <dbReference type="RuleBase" id="RU365027"/>
    </source>
</evidence>
<keyword evidence="5 14" id="KW-0723">Serine/threonine-protein kinase</keyword>
<sequence>MTTNLQSLTAELRSSKVTERIKALDSIKETFKRDSIVLSLGSGDWLVVFNALFDAFGVEKSASLKSGNLPTGKTGAAAVRRLQQVAETIRWLTERGVRRINRKVVAALISHFISHLKLRGSLFDPVALPYVKALHCLASFTPHMEHLDRVTWIKLVELSCHVVLGISLNKHFEPDTNDWEDEASTHPESDLSANESEAQHDDQGENPSTPSRKRTRMGSVRPANSVLRGSTPGVQEIHVISHEQREFMALLAILLQDPYTPILSKDDPHLPGAILHRLRLILFRYPGESSLYHDCLLAISATVTQLSLNHQNLVHRFAVSSWDKLIGMWGSKSNRSKENLVVVLRLLFPYLSLPLGSVDSSHRFDYCDELNHLWKLMGSEAERRGVEGLSLESLRLDISLRDRAQGNGPFVAKTFQSSWHFDANQALIWGTLQLQADCAEKLYLLSESVHSTTEAEGRGKRIKVENPISSLLSAIQVQISCGIRAYHLQSLLFFVDRHWGALHLTLRQDVISTLLQFLSFDDALVQSWTFMCFAAIAHSEATSIGTPSSLLQEAIVDRTTWDTIWTHAVRRSTVPAVTRAACHTAHILLFHSGVLLTPHRVHGELETFGKDLDVQGPSFPYDSVCAFLVRMMQVANRDVRLYRMQVEEKVLAWFMEAWKPGGLARSRMSPCSIDDVLSLLTSICGVTKSAQLLHTTVIPDSPIARVMTEELDFAVLRDFLLHAQLPSRPSDTKAVATPDSNSETWLNSVQSQAPIEDRDLIQPRGRERRVSAYLLKVMEDTLQDWESSRDTLNRATAEKIRSCLDLAVLAIFFQATLLTHGTMSHRRVLQAACKVLRAITPMITARRWTQDERLLIVMAIEPLVVSQKSIHDDRSLWLVHPPGAMIFSGPLYGVTDLQDIVPNLLDTLRDLLSMSIGHTSDVRESNAMDVDEEDGFNAIPTQMRRISSYGNSASAPKTLEATVRICISALSMLPVLQSWSGESTRDKDLLELLLECEGQDLLVLGPSFLHHVQRRTLNFSTSSFSSLLEKVGDILSEYQWSRSEGLTSFIIHLLQSTMHIWISKPVAEGEVGDQVRALCHWLAGVLEKEEGGARSWSCRDSLVRFFDQYLEQDPSEDVWMDFGQSEVEVSPSSLLPNFGNDDDIRVRFRAATANARMLSPATLMGSDPTSRYVFIKEALTANLDDYEGMISSHCAAVQKSPADGIRECFAEIVGYQIVWWLGEHDPVDGDTDDELEGLLKERVKETGEAYDVLLRHDQDFSPEGPIVTALEEIPGSELCIKDFRKLTRYRKLDDFLFHQPNLPAYNTSAILQAIHWIQSRVPGIQQPATTYHVLHKLFAEIDRSPLVNEQLRLLNAICLWISLVRRDCGDPAVLRTLINGATSLLTQSDLVRASQSLLDWAFNFCGDTFFHTDFRFAETLVRIGRAAYDFSCFDIEETATLGRDLLEWAERQAYKLHKHRALRPSVHSALLSWPRELPTNLQAICHETTSDDLSMILKDQTISSNKFRLVKQLRDLAKDSRYDDTQFAQSDFWRLKECIPPSDHLGDDDLDAFCELLMMQKGIVNGLGRNISTFPAVRRNHISGIHRKSQDTRLRDPSIFPQQAIVVALLETLHDQSLKNTALAYRTLRSFVFSSKLDPNSSVWPTKVQGELILLQSYPRPPSSRVARQVESVLHDPASQEISADFPQWITNIASLLTEILALEDPFYSPLFSATQSDPRFSEDVLPVLVHTVLQAERAKNPAETPIRNQLSTYLSAILSSDHTAVACRRSIVDVVLHLRHFTPSNTPDALAYNRWLDLNFVLLSKNAIQCGAYTTALLFLELAAEYDQQSGQDALVVEDILFHIYSHIDEPDGFYGIRTADLKGFLVKRFHHEKQWDKAFQFHGAGMETRCNDPVDTEGVLFALHSYGFDHLAMGTLRDIAGPQQEHHMTYQLGWRTDTWDLPERSNTVDPGAPLYFALRAINRERDPIVIHQGIRRILFDVMEQFRGLGSENVTEIRQLSQSLMCVSQVKQWQIDSIQQGTDSATDRGFLKRLSLIDDSFDFEDLETLMATRISLLRSARQKEQREQIGDMVSPFAQSLIDTELRCLLRLSEAAREAGRPQVALNSVIRAQKLASQMGFEVSQEFANVLWITREPKIAVQYLRDLSHTAVAQDPNDVEGTLRKALLLTRLGTWTSQACLERPGNISAEYFAPAAKLVDEITNEQGMFISRKAAIFHSYATFAERQYHALVKSPDALRWKMYMDRKSQEIEQRHQLISSNSSQKMSADTEAMRRAQTHAEAILEKDRQRFEELNSTRYSFLEQAVEMHSRALEVSSEFDDDAPIRLCSLWFANFDYDRNNFPVRVSRALDRVPSRKFVFLAHQLSARLSKTEGTSQNQSQQNLSNLVTRMCREHPFHSLYQVFCLKGDRPISHPAHGLGRRTSARHISPTSSSQIERAVAAQDIFDKLRSDNQCGQRVRDIEILCRASLKWAKYPVKSIARASNKTYQIPSSAEILGIKDMRVPPITAHTPLDPTCKYDNCEWMHGLDTIFTTAGGINLPKICMCKGTNGGSYKQLYKGEGGDDLRQDAVMEQVFDLVNIVLRHDRETRKRNLNIRYYKVIPLASQAGVIEFVINTIQIGNWLTPAHQKYRPNDIPPGNFNKLMTAKRQKCRQPDFSPLPPYFIELQKKFKPVMRHFFTEGHKTPMSWFSMRLNYSRSVATTSIIGHILGLGDRHTSNLLIDTSTGEIVPIDLGISFEQGTLLPIPERVPFRLTPDMVDGLGTSGTQGVFQRCAEQTLRVLRDGSEVILTVLEVFKYDPLHSWTASELKIKRAQNDTGEITEEALRIIGIQVEAASGTADEAADRALSAVSRKLDKTLTVEFTVNELIAEATDVGNLALMYMGELLLQLSVASGSN</sequence>
<dbReference type="Gene3D" id="3.30.1010.10">
    <property type="entry name" value="Phosphatidylinositol 3-kinase Catalytic Subunit, Chain A, domain 4"/>
    <property type="match status" value="1"/>
</dbReference>
<evidence type="ECO:0000313" key="19">
    <source>
        <dbReference type="Proteomes" id="UP001212997"/>
    </source>
</evidence>
<gene>
    <name evidence="18" type="ORF">NLI96_g411</name>
</gene>
<dbReference type="InterPro" id="IPR011009">
    <property type="entry name" value="Kinase-like_dom_sf"/>
</dbReference>
<evidence type="ECO:0000256" key="13">
    <source>
        <dbReference type="ARBA" id="ARBA00048679"/>
    </source>
</evidence>
<dbReference type="InterPro" id="IPR000403">
    <property type="entry name" value="PI3/4_kinase_cat_dom"/>
</dbReference>
<dbReference type="SMART" id="SM00146">
    <property type="entry name" value="PI3Kc"/>
    <property type="match status" value="1"/>
</dbReference>
<evidence type="ECO:0000256" key="7">
    <source>
        <dbReference type="ARBA" id="ARBA00022741"/>
    </source>
</evidence>
<evidence type="ECO:0000256" key="1">
    <source>
        <dbReference type="ARBA" id="ARBA00004123"/>
    </source>
</evidence>
<accession>A0AAD5VCA0</accession>
<dbReference type="InterPro" id="IPR003152">
    <property type="entry name" value="FATC_dom"/>
</dbReference>
<comment type="catalytic activity">
    <reaction evidence="12 14">
        <text>L-threonyl-[protein] + ATP = O-phospho-L-threonyl-[protein] + ADP + H(+)</text>
        <dbReference type="Rhea" id="RHEA:46608"/>
        <dbReference type="Rhea" id="RHEA-COMP:11060"/>
        <dbReference type="Rhea" id="RHEA-COMP:11605"/>
        <dbReference type="ChEBI" id="CHEBI:15378"/>
        <dbReference type="ChEBI" id="CHEBI:30013"/>
        <dbReference type="ChEBI" id="CHEBI:30616"/>
        <dbReference type="ChEBI" id="CHEBI:61977"/>
        <dbReference type="ChEBI" id="CHEBI:456216"/>
        <dbReference type="EC" id="2.7.11.1"/>
    </reaction>
</comment>
<keyword evidence="7 14" id="KW-0547">Nucleotide-binding</keyword>
<dbReference type="Pfam" id="PF11640">
    <property type="entry name" value="TAN"/>
    <property type="match status" value="1"/>
</dbReference>
<feature type="region of interest" description="Disordered" evidence="15">
    <location>
        <begin position="729"/>
        <end position="750"/>
    </location>
</feature>
<dbReference type="PROSITE" id="PS51189">
    <property type="entry name" value="FAT"/>
    <property type="match status" value="1"/>
</dbReference>
<dbReference type="SUPFAM" id="SSF56112">
    <property type="entry name" value="Protein kinase-like (PK-like)"/>
    <property type="match status" value="1"/>
</dbReference>
<feature type="domain" description="PI3K/PI4K catalytic" evidence="16">
    <location>
        <begin position="2528"/>
        <end position="2842"/>
    </location>
</feature>
<keyword evidence="10 14" id="KW-0067">ATP-binding</keyword>
<dbReference type="GO" id="GO:0035556">
    <property type="term" value="P:intracellular signal transduction"/>
    <property type="evidence" value="ECO:0007669"/>
    <property type="project" value="UniProtKB-ARBA"/>
</dbReference>
<reference evidence="18" key="1">
    <citation type="submission" date="2022-07" db="EMBL/GenBank/DDBJ databases">
        <title>Genome Sequence of Physisporinus lineatus.</title>
        <authorList>
            <person name="Buettner E."/>
        </authorList>
    </citation>
    <scope>NUCLEOTIDE SEQUENCE</scope>
    <source>
        <strain evidence="18">VT162</strain>
    </source>
</reference>
<keyword evidence="14" id="KW-0156">Chromatin regulator</keyword>
<dbReference type="InterPro" id="IPR014009">
    <property type="entry name" value="PIK_FAT"/>
</dbReference>
<feature type="domain" description="FAT" evidence="17">
    <location>
        <begin position="1803"/>
        <end position="2409"/>
    </location>
</feature>
<dbReference type="InterPro" id="IPR021668">
    <property type="entry name" value="TAN"/>
</dbReference>
<evidence type="ECO:0000256" key="9">
    <source>
        <dbReference type="ARBA" id="ARBA00022777"/>
    </source>
</evidence>
<evidence type="ECO:0000259" key="16">
    <source>
        <dbReference type="PROSITE" id="PS50290"/>
    </source>
</evidence>
<dbReference type="EC" id="2.7.11.1" evidence="3 14"/>
<evidence type="ECO:0000256" key="3">
    <source>
        <dbReference type="ARBA" id="ARBA00012513"/>
    </source>
</evidence>
<dbReference type="PANTHER" id="PTHR37079:SF4">
    <property type="entry name" value="SERINE_THREONINE-PROTEIN KINASE ATM"/>
    <property type="match status" value="1"/>
</dbReference>
<dbReference type="SMART" id="SM01342">
    <property type="entry name" value="TAN"/>
    <property type="match status" value="1"/>
</dbReference>
<dbReference type="Gene3D" id="1.10.1070.11">
    <property type="entry name" value="Phosphatidylinositol 3-/4-kinase, catalytic domain"/>
    <property type="match status" value="1"/>
</dbReference>
<evidence type="ECO:0000259" key="17">
    <source>
        <dbReference type="PROSITE" id="PS51189"/>
    </source>
</evidence>
<comment type="catalytic activity">
    <reaction evidence="13">
        <text>L-seryl-[protein] + ATP = O-phospho-L-seryl-[protein] + ADP + H(+)</text>
        <dbReference type="Rhea" id="RHEA:17989"/>
        <dbReference type="Rhea" id="RHEA-COMP:9863"/>
        <dbReference type="Rhea" id="RHEA-COMP:11604"/>
        <dbReference type="ChEBI" id="CHEBI:15378"/>
        <dbReference type="ChEBI" id="CHEBI:29999"/>
        <dbReference type="ChEBI" id="CHEBI:30616"/>
        <dbReference type="ChEBI" id="CHEBI:83421"/>
        <dbReference type="ChEBI" id="CHEBI:456216"/>
        <dbReference type="EC" id="2.7.11.1"/>
    </reaction>
</comment>
<evidence type="ECO:0000256" key="2">
    <source>
        <dbReference type="ARBA" id="ARBA00010769"/>
    </source>
</evidence>
<dbReference type="SMART" id="SM01343">
    <property type="entry name" value="FATC"/>
    <property type="match status" value="1"/>
</dbReference>
<dbReference type="EMBL" id="JANAWD010000006">
    <property type="protein sequence ID" value="KAJ3491839.1"/>
    <property type="molecule type" value="Genomic_DNA"/>
</dbReference>
<dbReference type="Pfam" id="PF02260">
    <property type="entry name" value="FATC"/>
    <property type="match status" value="1"/>
</dbReference>
<evidence type="ECO:0000256" key="12">
    <source>
        <dbReference type="ARBA" id="ARBA00047899"/>
    </source>
</evidence>
<evidence type="ECO:0000256" key="5">
    <source>
        <dbReference type="ARBA" id="ARBA00022527"/>
    </source>
</evidence>
<keyword evidence="9 14" id="KW-0418">Kinase</keyword>
<comment type="caution">
    <text evidence="18">The sequence shown here is derived from an EMBL/GenBank/DDBJ whole genome shotgun (WGS) entry which is preliminary data.</text>
</comment>
<proteinExistence type="inferred from homology"/>
<dbReference type="PROSITE" id="PS00916">
    <property type="entry name" value="PI3_4_KINASE_2"/>
    <property type="match status" value="1"/>
</dbReference>
<feature type="compositionally biased region" description="Polar residues" evidence="15">
    <location>
        <begin position="738"/>
        <end position="750"/>
    </location>
</feature>
<dbReference type="PROSITE" id="PS50290">
    <property type="entry name" value="PI3_4_KINASE_3"/>
    <property type="match status" value="1"/>
</dbReference>
<dbReference type="GO" id="GO:0004674">
    <property type="term" value="F:protein serine/threonine kinase activity"/>
    <property type="evidence" value="ECO:0007669"/>
    <property type="project" value="UniProtKB-KW"/>
</dbReference>
<evidence type="ECO:0000256" key="4">
    <source>
        <dbReference type="ARBA" id="ARBA00014619"/>
    </source>
</evidence>
<comment type="similarity">
    <text evidence="2 14">Belongs to the PI3/PI4-kinase family. ATM subfamily.</text>
</comment>
<dbReference type="GO" id="GO:0006281">
    <property type="term" value="P:DNA repair"/>
    <property type="evidence" value="ECO:0007669"/>
    <property type="project" value="InterPro"/>
</dbReference>
<evidence type="ECO:0000256" key="8">
    <source>
        <dbReference type="ARBA" id="ARBA00022763"/>
    </source>
</evidence>
<dbReference type="CDD" id="cd05171">
    <property type="entry name" value="PIKKc_ATM"/>
    <property type="match status" value="1"/>
</dbReference>
<evidence type="ECO:0000256" key="10">
    <source>
        <dbReference type="ARBA" id="ARBA00022840"/>
    </source>
</evidence>
<feature type="region of interest" description="Disordered" evidence="15">
    <location>
        <begin position="175"/>
        <end position="229"/>
    </location>
</feature>
<evidence type="ECO:0000256" key="6">
    <source>
        <dbReference type="ARBA" id="ARBA00022679"/>
    </source>
</evidence>
<organism evidence="18 19">
    <name type="scientific">Meripilus lineatus</name>
    <dbReference type="NCBI Taxonomy" id="2056292"/>
    <lineage>
        <taxon>Eukaryota</taxon>
        <taxon>Fungi</taxon>
        <taxon>Dikarya</taxon>
        <taxon>Basidiomycota</taxon>
        <taxon>Agaricomycotina</taxon>
        <taxon>Agaricomycetes</taxon>
        <taxon>Polyporales</taxon>
        <taxon>Meripilaceae</taxon>
        <taxon>Meripilus</taxon>
    </lineage>
</organism>
<dbReference type="GO" id="GO:0005634">
    <property type="term" value="C:nucleus"/>
    <property type="evidence" value="ECO:0007669"/>
    <property type="project" value="UniProtKB-SubCell"/>
</dbReference>
<keyword evidence="14" id="KW-0158">Chromosome</keyword>
<comment type="subcellular location">
    <subcellularLocation>
        <location evidence="14">Chromosome</location>
        <location evidence="14">Telomere</location>
    </subcellularLocation>
    <subcellularLocation>
        <location evidence="1 14">Nucleus</location>
    </subcellularLocation>
</comment>
<evidence type="ECO:0000256" key="11">
    <source>
        <dbReference type="ARBA" id="ARBA00023242"/>
    </source>
</evidence>
<evidence type="ECO:0000313" key="18">
    <source>
        <dbReference type="EMBL" id="KAJ3491839.1"/>
    </source>
</evidence>
<keyword evidence="19" id="KW-1185">Reference proteome</keyword>
<dbReference type="Pfam" id="PF00454">
    <property type="entry name" value="PI3_PI4_kinase"/>
    <property type="match status" value="1"/>
</dbReference>
<evidence type="ECO:0000256" key="15">
    <source>
        <dbReference type="SAM" id="MobiDB-lite"/>
    </source>
</evidence>
<keyword evidence="11 14" id="KW-0539">Nucleus</keyword>
<keyword evidence="14" id="KW-0779">Telomere</keyword>
<name>A0AAD5VCA0_9APHY</name>